<keyword evidence="3" id="KW-1185">Reference proteome</keyword>
<dbReference type="Proteomes" id="UP000693970">
    <property type="component" value="Unassembled WGS sequence"/>
</dbReference>
<proteinExistence type="predicted"/>
<sequence length="80" mass="8797">MAHSLIRVKDFSEKHDTKGDGQCDIDTHSQNSSLNPLGISSFQQHPDSATLEERLIFLAHNSSSVFLTPTRSIGQLDNSS</sequence>
<protein>
    <submittedName>
        <fullName evidence="2">Uncharacterized protein</fullName>
    </submittedName>
</protein>
<evidence type="ECO:0000313" key="2">
    <source>
        <dbReference type="EMBL" id="KAG7350867.1"/>
    </source>
</evidence>
<dbReference type="AlphaFoldDB" id="A0A9K3KVX0"/>
<feature type="region of interest" description="Disordered" evidence="1">
    <location>
        <begin position="1"/>
        <end position="45"/>
    </location>
</feature>
<dbReference type="EMBL" id="JAGRRH010000018">
    <property type="protein sequence ID" value="KAG7350867.1"/>
    <property type="molecule type" value="Genomic_DNA"/>
</dbReference>
<evidence type="ECO:0000256" key="1">
    <source>
        <dbReference type="SAM" id="MobiDB-lite"/>
    </source>
</evidence>
<evidence type="ECO:0000313" key="3">
    <source>
        <dbReference type="Proteomes" id="UP000693970"/>
    </source>
</evidence>
<reference evidence="2" key="2">
    <citation type="submission" date="2021-04" db="EMBL/GenBank/DDBJ databases">
        <authorList>
            <person name="Podell S."/>
        </authorList>
    </citation>
    <scope>NUCLEOTIDE SEQUENCE</scope>
    <source>
        <strain evidence="2">Hildebrandi</strain>
    </source>
</reference>
<name>A0A9K3KVX0_9STRA</name>
<accession>A0A9K3KVX0</accession>
<feature type="compositionally biased region" description="Basic and acidic residues" evidence="1">
    <location>
        <begin position="7"/>
        <end position="27"/>
    </location>
</feature>
<organism evidence="2 3">
    <name type="scientific">Nitzschia inconspicua</name>
    <dbReference type="NCBI Taxonomy" id="303405"/>
    <lineage>
        <taxon>Eukaryota</taxon>
        <taxon>Sar</taxon>
        <taxon>Stramenopiles</taxon>
        <taxon>Ochrophyta</taxon>
        <taxon>Bacillariophyta</taxon>
        <taxon>Bacillariophyceae</taxon>
        <taxon>Bacillariophycidae</taxon>
        <taxon>Bacillariales</taxon>
        <taxon>Bacillariaceae</taxon>
        <taxon>Nitzschia</taxon>
    </lineage>
</organism>
<feature type="compositionally biased region" description="Polar residues" evidence="1">
    <location>
        <begin position="28"/>
        <end position="45"/>
    </location>
</feature>
<comment type="caution">
    <text evidence="2">The sequence shown here is derived from an EMBL/GenBank/DDBJ whole genome shotgun (WGS) entry which is preliminary data.</text>
</comment>
<gene>
    <name evidence="2" type="ORF">IV203_010227</name>
</gene>
<reference evidence="2" key="1">
    <citation type="journal article" date="2021" name="Sci. Rep.">
        <title>Diploid genomic architecture of Nitzschia inconspicua, an elite biomass production diatom.</title>
        <authorList>
            <person name="Oliver A."/>
            <person name="Podell S."/>
            <person name="Pinowska A."/>
            <person name="Traller J.C."/>
            <person name="Smith S.R."/>
            <person name="McClure R."/>
            <person name="Beliaev A."/>
            <person name="Bohutskyi P."/>
            <person name="Hill E.A."/>
            <person name="Rabines A."/>
            <person name="Zheng H."/>
            <person name="Allen L.Z."/>
            <person name="Kuo A."/>
            <person name="Grigoriev I.V."/>
            <person name="Allen A.E."/>
            <person name="Hazlebeck D."/>
            <person name="Allen E.E."/>
        </authorList>
    </citation>
    <scope>NUCLEOTIDE SEQUENCE</scope>
    <source>
        <strain evidence="2">Hildebrandi</strain>
    </source>
</reference>